<dbReference type="PROSITE" id="PS50156">
    <property type="entry name" value="SSD"/>
    <property type="match status" value="1"/>
</dbReference>
<gene>
    <name evidence="9" type="ORF">ACFQ2J_13685</name>
</gene>
<evidence type="ECO:0000256" key="5">
    <source>
        <dbReference type="ARBA" id="ARBA00022989"/>
    </source>
</evidence>
<feature type="transmembrane region" description="Helical" evidence="7">
    <location>
        <begin position="380"/>
        <end position="404"/>
    </location>
</feature>
<dbReference type="InterPro" id="IPR050545">
    <property type="entry name" value="Mycobact_MmpL"/>
</dbReference>
<dbReference type="RefSeq" id="WP_386061461.1">
    <property type="nucleotide sequence ID" value="NZ_JBHTKL010000005.1"/>
</dbReference>
<keyword evidence="5 7" id="KW-1133">Transmembrane helix</keyword>
<sequence>MKFFYEKMLSKKGMFITLIIWLVALFALSGTAPGAKDFAVNTTGAGLPEDAASVIADKKMAEHFEDSGTLPAILVFQNKEAFDEEALTETASAIKGIDDLPAPEGDNVAGVLPFGMFPPEAQQSFLSENNTTLVIPVELKNELEMEEVNATINAMEEELNAQLSGTIDVAITGPAGIASDALELFSKADLVLLFSTIGLILVLLIVLYRSPLLAMIPLLASGIVYEVVNRTIGLAGKWELFSIESQALSIMMILLFAAITDYSLFVFSRFREELQVVENKYEAMKNAMTKVGEPIFFSGGTVLVAVLTLAVAIYEPYRSFAPVFAIAMVLILLAGLTLVPALFTFFGRKSFWPAIPKVNQSVRTSTIWEKISSFVTRKPLVTGLSVFIVMLIFSINAFNVSYSYNLLKSFPEDMSSREGFELIEENYTPGEVAPTTVLLTSEDGKIEKEAVEQLQEQLEKENLVAGVSINERQYLSEDERAAKLQLTFSENPYSEEAMDAMEDLRSNKENILSESGLNEGAYGLSFTGETATTLDTRTANDRDTLVVLTLVTVLITVMLGFQSRSIIAPIYMMATILLSFSAALGLSDWIFKGVFGYDQMSYRIPLYSFVFLVALGVDYNIMLVSRIKEYYKEHSLLESVRHGVTHTGGVISAAGLILAATFAVLTTQPIMELFMFGFVVAVGVLIDTFLVRTILTPAIILLLGKWSFWPGRK</sequence>
<proteinExistence type="inferred from homology"/>
<keyword evidence="3" id="KW-1003">Cell membrane</keyword>
<dbReference type="Pfam" id="PF03176">
    <property type="entry name" value="MMPL"/>
    <property type="match status" value="2"/>
</dbReference>
<evidence type="ECO:0000256" key="3">
    <source>
        <dbReference type="ARBA" id="ARBA00022475"/>
    </source>
</evidence>
<reference evidence="10" key="1">
    <citation type="journal article" date="2019" name="Int. J. Syst. Evol. Microbiol.">
        <title>The Global Catalogue of Microorganisms (GCM) 10K type strain sequencing project: providing services to taxonomists for standard genome sequencing and annotation.</title>
        <authorList>
            <consortium name="The Broad Institute Genomics Platform"/>
            <consortium name="The Broad Institute Genome Sequencing Center for Infectious Disease"/>
            <person name="Wu L."/>
            <person name="Ma J."/>
        </authorList>
    </citation>
    <scope>NUCLEOTIDE SEQUENCE [LARGE SCALE GENOMIC DNA]</scope>
    <source>
        <strain evidence="10">CCUG 56607</strain>
    </source>
</reference>
<evidence type="ECO:0000256" key="7">
    <source>
        <dbReference type="SAM" id="Phobius"/>
    </source>
</evidence>
<evidence type="ECO:0000256" key="6">
    <source>
        <dbReference type="ARBA" id="ARBA00023136"/>
    </source>
</evidence>
<dbReference type="InterPro" id="IPR004869">
    <property type="entry name" value="MMPL_dom"/>
</dbReference>
<comment type="subcellular location">
    <subcellularLocation>
        <location evidence="1">Cell membrane</location>
        <topology evidence="1">Multi-pass membrane protein</topology>
    </subcellularLocation>
</comment>
<feature type="transmembrane region" description="Helical" evidence="7">
    <location>
        <begin position="673"/>
        <end position="703"/>
    </location>
</feature>
<dbReference type="PANTHER" id="PTHR33406">
    <property type="entry name" value="MEMBRANE PROTEIN MJ1562-RELATED"/>
    <property type="match status" value="1"/>
</dbReference>
<feature type="transmembrane region" description="Helical" evidence="7">
    <location>
        <begin position="606"/>
        <end position="624"/>
    </location>
</feature>
<dbReference type="SUPFAM" id="SSF82866">
    <property type="entry name" value="Multidrug efflux transporter AcrB transmembrane domain"/>
    <property type="match status" value="2"/>
</dbReference>
<feature type="transmembrane region" description="Helical" evidence="7">
    <location>
        <begin position="644"/>
        <end position="667"/>
    </location>
</feature>
<dbReference type="InterPro" id="IPR000731">
    <property type="entry name" value="SSD"/>
</dbReference>
<dbReference type="Proteomes" id="UP001596990">
    <property type="component" value="Unassembled WGS sequence"/>
</dbReference>
<feature type="transmembrane region" description="Helical" evidence="7">
    <location>
        <begin position="544"/>
        <end position="561"/>
    </location>
</feature>
<organism evidence="9 10">
    <name type="scientific">Thalassobacillus hwangdonensis</name>
    <dbReference type="NCBI Taxonomy" id="546108"/>
    <lineage>
        <taxon>Bacteria</taxon>
        <taxon>Bacillati</taxon>
        <taxon>Bacillota</taxon>
        <taxon>Bacilli</taxon>
        <taxon>Bacillales</taxon>
        <taxon>Bacillaceae</taxon>
        <taxon>Thalassobacillus</taxon>
    </lineage>
</organism>
<dbReference type="PANTHER" id="PTHR33406:SF6">
    <property type="entry name" value="MEMBRANE PROTEIN YDGH-RELATED"/>
    <property type="match status" value="1"/>
</dbReference>
<feature type="transmembrane region" description="Helical" evidence="7">
    <location>
        <begin position="212"/>
        <end position="228"/>
    </location>
</feature>
<evidence type="ECO:0000256" key="2">
    <source>
        <dbReference type="ARBA" id="ARBA00010157"/>
    </source>
</evidence>
<evidence type="ECO:0000256" key="4">
    <source>
        <dbReference type="ARBA" id="ARBA00022692"/>
    </source>
</evidence>
<keyword evidence="10" id="KW-1185">Reference proteome</keyword>
<feature type="transmembrane region" description="Helical" evidence="7">
    <location>
        <begin position="291"/>
        <end position="314"/>
    </location>
</feature>
<feature type="transmembrane region" description="Helical" evidence="7">
    <location>
        <begin position="568"/>
        <end position="586"/>
    </location>
</feature>
<feature type="domain" description="SSD" evidence="8">
    <location>
        <begin position="573"/>
        <end position="701"/>
    </location>
</feature>
<evidence type="ECO:0000256" key="1">
    <source>
        <dbReference type="ARBA" id="ARBA00004651"/>
    </source>
</evidence>
<accession>A0ABW3L2D4</accession>
<comment type="caution">
    <text evidence="9">The sequence shown here is derived from an EMBL/GenBank/DDBJ whole genome shotgun (WGS) entry which is preliminary data.</text>
</comment>
<dbReference type="Gene3D" id="1.20.1640.10">
    <property type="entry name" value="Multidrug efflux transporter AcrB transmembrane domain"/>
    <property type="match status" value="2"/>
</dbReference>
<evidence type="ECO:0000313" key="9">
    <source>
        <dbReference type="EMBL" id="MFD1020234.1"/>
    </source>
</evidence>
<feature type="transmembrane region" description="Helical" evidence="7">
    <location>
        <begin position="190"/>
        <end position="207"/>
    </location>
</feature>
<evidence type="ECO:0000259" key="8">
    <source>
        <dbReference type="PROSITE" id="PS50156"/>
    </source>
</evidence>
<protein>
    <submittedName>
        <fullName evidence="9">MMPL family transporter</fullName>
    </submittedName>
</protein>
<evidence type="ECO:0000313" key="10">
    <source>
        <dbReference type="Proteomes" id="UP001596990"/>
    </source>
</evidence>
<keyword evidence="6 7" id="KW-0472">Membrane</keyword>
<comment type="similarity">
    <text evidence="2">Belongs to the resistance-nodulation-cell division (RND) (TC 2.A.6) family. MmpL subfamily.</text>
</comment>
<dbReference type="EMBL" id="JBHTKL010000005">
    <property type="protein sequence ID" value="MFD1020234.1"/>
    <property type="molecule type" value="Genomic_DNA"/>
</dbReference>
<name>A0ABW3L2D4_9BACI</name>
<feature type="transmembrane region" description="Helical" evidence="7">
    <location>
        <begin position="320"/>
        <end position="347"/>
    </location>
</feature>
<keyword evidence="4 7" id="KW-0812">Transmembrane</keyword>
<feature type="transmembrane region" description="Helical" evidence="7">
    <location>
        <begin position="248"/>
        <end position="270"/>
    </location>
</feature>